<dbReference type="KEGG" id="bhu:bhn_I0438"/>
<protein>
    <recommendedName>
        <fullName evidence="4">Glycosyltransferase RgtA/B/C/D-like domain-containing protein</fullName>
    </recommendedName>
</protein>
<dbReference type="OrthoDB" id="2043477at2"/>
<feature type="transmembrane region" description="Helical" evidence="1">
    <location>
        <begin position="476"/>
        <end position="496"/>
    </location>
</feature>
<name>A0A1D9NYY0_9FIRM</name>
<feature type="transmembrane region" description="Helical" evidence="1">
    <location>
        <begin position="301"/>
        <end position="320"/>
    </location>
</feature>
<feature type="transmembrane region" description="Helical" evidence="1">
    <location>
        <begin position="410"/>
        <end position="428"/>
    </location>
</feature>
<feature type="transmembrane region" description="Helical" evidence="1">
    <location>
        <begin position="24"/>
        <end position="41"/>
    </location>
</feature>
<feature type="transmembrane region" description="Helical" evidence="1">
    <location>
        <begin position="332"/>
        <end position="351"/>
    </location>
</feature>
<feature type="transmembrane region" description="Helical" evidence="1">
    <location>
        <begin position="209"/>
        <end position="227"/>
    </location>
</feature>
<sequence length="625" mass="71001">MGVIAAALVGGAIACKFNKKIEETLALAMIVLTSIIYAIGLNFSLLIGVYVDIALVVVSIVYLLVALVKDKTKARQVFITWGALAFILYFFVIALYSYNRGYDHPDDFYCWGLMIKGFYEFKDMFSDLSSAITAGQPPFMCLWDYFNAELSGGYSEFICFVSHNMFVMSLVLPFFAHISEKLNAKRFVVMIAILPCLFVLSGLEGFRTILMDGALAAFVIFIILNVIKYTQTSEKYYYIASLFAVAAICLVKRMGVVFAGLSILIATITLFEKKRKSYIEIIGYVIAATISTLSWVRFNYYIVIPLVCTVIAVFIIAMIEMATKMSPKMRDIYIASIAFGGAIVMYIGTMFKFRGNGYAFIVLARFMESFCSISIEDGYIKLSYGLYLLIGIIMVPILHRKAKGSSLKYVGISVVFSMIIYALIMLVIHISTIGPGNFYKESLIERYMIPWEIVVGFIVIYSLMKYYDKLNLTTMVIALIVVLLISDSGTMLWGFYFKRHTEDYSAVTNSNVTLNSDDMIYYIDEEYAYGYANREFYYCAFPAKTNFIYNVIGGEDLGRIEMTCEEFSDKLYETYDYVYIQSYSEDFIDRYGQLFNNSEEIKEKCLYTVEKNSGDARLCRLDLVN</sequence>
<evidence type="ECO:0000313" key="3">
    <source>
        <dbReference type="Proteomes" id="UP000179284"/>
    </source>
</evidence>
<keyword evidence="1" id="KW-1133">Transmembrane helix</keyword>
<keyword evidence="3" id="KW-1185">Reference proteome</keyword>
<evidence type="ECO:0000256" key="1">
    <source>
        <dbReference type="SAM" id="Phobius"/>
    </source>
</evidence>
<accession>A0A1D9NYY0</accession>
<feature type="transmembrane region" description="Helical" evidence="1">
    <location>
        <begin position="239"/>
        <end position="271"/>
    </location>
</feature>
<feature type="transmembrane region" description="Helical" evidence="1">
    <location>
        <begin position="154"/>
        <end position="175"/>
    </location>
</feature>
<reference evidence="3" key="1">
    <citation type="submission" date="2016-10" db="EMBL/GenBank/DDBJ databases">
        <title>The complete genome sequence of the rumen bacterium Butyrivibrio hungatei MB2003.</title>
        <authorList>
            <person name="Palevich N."/>
            <person name="Kelly W.J."/>
            <person name="Leahy S.C."/>
            <person name="Altermann E."/>
            <person name="Rakonjac J."/>
            <person name="Attwood G.T."/>
        </authorList>
    </citation>
    <scope>NUCLEOTIDE SEQUENCE [LARGE SCALE GENOMIC DNA]</scope>
    <source>
        <strain evidence="3">MB2003</strain>
    </source>
</reference>
<organism evidence="2 3">
    <name type="scientific">Butyrivibrio hungatei</name>
    <dbReference type="NCBI Taxonomy" id="185008"/>
    <lineage>
        <taxon>Bacteria</taxon>
        <taxon>Bacillati</taxon>
        <taxon>Bacillota</taxon>
        <taxon>Clostridia</taxon>
        <taxon>Lachnospirales</taxon>
        <taxon>Lachnospiraceae</taxon>
        <taxon>Butyrivibrio</taxon>
    </lineage>
</organism>
<feature type="transmembrane region" description="Helical" evidence="1">
    <location>
        <begin position="277"/>
        <end position="296"/>
    </location>
</feature>
<gene>
    <name evidence="2" type="ORF">bhn_I0438</name>
</gene>
<feature type="transmembrane region" description="Helical" evidence="1">
    <location>
        <begin position="77"/>
        <end position="98"/>
    </location>
</feature>
<evidence type="ECO:0000313" key="2">
    <source>
        <dbReference type="EMBL" id="AOZ95472.1"/>
    </source>
</evidence>
<evidence type="ECO:0008006" key="4">
    <source>
        <dbReference type="Google" id="ProtNLM"/>
    </source>
</evidence>
<dbReference type="EMBL" id="CP017831">
    <property type="protein sequence ID" value="AOZ95472.1"/>
    <property type="molecule type" value="Genomic_DNA"/>
</dbReference>
<dbReference type="RefSeq" id="WP_071175245.1">
    <property type="nucleotide sequence ID" value="NZ_CP017831.1"/>
</dbReference>
<feature type="transmembrane region" description="Helical" evidence="1">
    <location>
        <begin position="381"/>
        <end position="398"/>
    </location>
</feature>
<feature type="transmembrane region" description="Helical" evidence="1">
    <location>
        <begin position="448"/>
        <end position="464"/>
    </location>
</feature>
<keyword evidence="1" id="KW-0472">Membrane</keyword>
<dbReference type="Proteomes" id="UP000179284">
    <property type="component" value="Chromosome I"/>
</dbReference>
<dbReference type="AlphaFoldDB" id="A0A1D9NYY0"/>
<feature type="transmembrane region" description="Helical" evidence="1">
    <location>
        <begin position="47"/>
        <end position="65"/>
    </location>
</feature>
<proteinExistence type="predicted"/>
<keyword evidence="1" id="KW-0812">Transmembrane</keyword>
<feature type="transmembrane region" description="Helical" evidence="1">
    <location>
        <begin position="187"/>
        <end position="203"/>
    </location>
</feature>